<evidence type="ECO:0000259" key="7">
    <source>
        <dbReference type="PROSITE" id="PS50157"/>
    </source>
</evidence>
<dbReference type="PANTHER" id="PTHR24379">
    <property type="entry name" value="KRAB AND ZINC FINGER DOMAIN-CONTAINING"/>
    <property type="match status" value="1"/>
</dbReference>
<dbReference type="SUPFAM" id="SSF57667">
    <property type="entry name" value="beta-beta-alpha zinc fingers"/>
    <property type="match status" value="3"/>
</dbReference>
<dbReference type="AlphaFoldDB" id="A0A7J7JGT8"/>
<name>A0A7J7JGT8_BUGNE</name>
<feature type="domain" description="C2H2-type" evidence="7">
    <location>
        <begin position="563"/>
        <end position="590"/>
    </location>
</feature>
<keyword evidence="4" id="KW-0862">Zinc</keyword>
<evidence type="ECO:0000256" key="3">
    <source>
        <dbReference type="ARBA" id="ARBA00022771"/>
    </source>
</evidence>
<reference evidence="8" key="1">
    <citation type="submission" date="2020-06" db="EMBL/GenBank/DDBJ databases">
        <title>Draft genome of Bugula neritina, a colonial animal packing powerful symbionts and potential medicines.</title>
        <authorList>
            <person name="Rayko M."/>
        </authorList>
    </citation>
    <scope>NUCLEOTIDE SEQUENCE [LARGE SCALE GENOMIC DNA]</scope>
    <source>
        <strain evidence="8">Kwan_BN1</strain>
    </source>
</reference>
<evidence type="ECO:0000256" key="1">
    <source>
        <dbReference type="ARBA" id="ARBA00022723"/>
    </source>
</evidence>
<evidence type="ECO:0000313" key="8">
    <source>
        <dbReference type="EMBL" id="KAF6025023.1"/>
    </source>
</evidence>
<dbReference type="InterPro" id="IPR013087">
    <property type="entry name" value="Znf_C2H2_type"/>
</dbReference>
<dbReference type="Proteomes" id="UP000593567">
    <property type="component" value="Unassembled WGS sequence"/>
</dbReference>
<evidence type="ECO:0000256" key="6">
    <source>
        <dbReference type="SAM" id="MobiDB-lite"/>
    </source>
</evidence>
<feature type="region of interest" description="Disordered" evidence="6">
    <location>
        <begin position="325"/>
        <end position="377"/>
    </location>
</feature>
<dbReference type="GO" id="GO:0008270">
    <property type="term" value="F:zinc ion binding"/>
    <property type="evidence" value="ECO:0007669"/>
    <property type="project" value="UniProtKB-KW"/>
</dbReference>
<keyword evidence="2" id="KW-0677">Repeat</keyword>
<keyword evidence="9" id="KW-1185">Reference proteome</keyword>
<feature type="region of interest" description="Disordered" evidence="6">
    <location>
        <begin position="1"/>
        <end position="36"/>
    </location>
</feature>
<dbReference type="Gene3D" id="3.30.160.60">
    <property type="entry name" value="Classic Zinc Finger"/>
    <property type="match status" value="4"/>
</dbReference>
<feature type="compositionally biased region" description="Polar residues" evidence="6">
    <location>
        <begin position="651"/>
        <end position="660"/>
    </location>
</feature>
<feature type="compositionally biased region" description="Polar residues" evidence="6">
    <location>
        <begin position="325"/>
        <end position="349"/>
    </location>
</feature>
<comment type="caution">
    <text evidence="8">The sequence shown here is derived from an EMBL/GenBank/DDBJ whole genome shotgun (WGS) entry which is preliminary data.</text>
</comment>
<sequence>MKANSSNQRNGATSSETSKDSKLSSGKQRKQNINVFKKHKLKYRYLWKRPKQTSDFHKQTSDSGNFGSGSMVGSSSTSNSMGMKSTVDESTSSPGASSSPVSGNSTSPQNFPNLEVEPNQQMCMMLGHAVPLIVMVQGQLQTTVNHNNEMSCTDTMLFKCNMCNMFCNSLTDILSHVHGIHRNVNYCFVCSQFFNSKHEYDRHKDVCSTTRQAFQQIVNSHNQGGGQHNSQSNTQDQALNLTVAGDVAKRAAEMVLNKKNNKNRKKKIKNLYKCTFCKKAFFGKFYLQRHMRSHTGEKLCHCQICGKGFVECRNLRNHMNRFHNTSESISSTGASRQSKSASPNNTSDSSEYRNDKRTASQTAKKLPDSSKSQSSAIPASTALLDSQIGKQINAIQSCQTWTTESRAYRRSNMGNGAYSQSASAAATQSNVRQQNYPPTFDRSWSMPSNLNTVASVLDSQSCSITSSEFSINNSADTVAASLPAPEEPGVSEDMKSASLTYLGCTSSRLELSNSGQQSHEKSLVPISDEQGKKIYRCHVCEKTFTTKFAMQRHLDFHADKRPFQCDQCNYRAKTRPQLKVHVMRHSGQKGFNCATCNYSCVTHSDLNRHCKSRSHLFRVSLLEQKSLQALTANATATATTDEAVNEANNNSTTDPNTGHD</sequence>
<protein>
    <recommendedName>
        <fullName evidence="7">C2H2-type domain-containing protein</fullName>
    </recommendedName>
</protein>
<gene>
    <name evidence="8" type="ORF">EB796_016672</name>
</gene>
<feature type="domain" description="C2H2-type" evidence="7">
    <location>
        <begin position="300"/>
        <end position="328"/>
    </location>
</feature>
<feature type="region of interest" description="Disordered" evidence="6">
    <location>
        <begin position="638"/>
        <end position="660"/>
    </location>
</feature>
<dbReference type="SMART" id="SM00355">
    <property type="entry name" value="ZnF_C2H2"/>
    <property type="match status" value="6"/>
</dbReference>
<evidence type="ECO:0000256" key="4">
    <source>
        <dbReference type="ARBA" id="ARBA00022833"/>
    </source>
</evidence>
<feature type="compositionally biased region" description="Low complexity" evidence="6">
    <location>
        <begin position="419"/>
        <end position="429"/>
    </location>
</feature>
<feature type="compositionally biased region" description="Low complexity" evidence="6">
    <location>
        <begin position="638"/>
        <end position="650"/>
    </location>
</feature>
<dbReference type="PROSITE" id="PS50157">
    <property type="entry name" value="ZINC_FINGER_C2H2_2"/>
    <property type="match status" value="4"/>
</dbReference>
<dbReference type="OrthoDB" id="3561125at2759"/>
<evidence type="ECO:0000256" key="2">
    <source>
        <dbReference type="ARBA" id="ARBA00022737"/>
    </source>
</evidence>
<dbReference type="PROSITE" id="PS00028">
    <property type="entry name" value="ZINC_FINGER_C2H2_1"/>
    <property type="match status" value="5"/>
</dbReference>
<evidence type="ECO:0000256" key="5">
    <source>
        <dbReference type="PROSITE-ProRule" id="PRU00042"/>
    </source>
</evidence>
<dbReference type="EMBL" id="VXIV02002503">
    <property type="protein sequence ID" value="KAF6025023.1"/>
    <property type="molecule type" value="Genomic_DNA"/>
</dbReference>
<accession>A0A7J7JGT8</accession>
<feature type="region of interest" description="Disordered" evidence="6">
    <location>
        <begin position="52"/>
        <end position="114"/>
    </location>
</feature>
<feature type="compositionally biased region" description="Polar residues" evidence="6">
    <location>
        <begin position="1"/>
        <end position="12"/>
    </location>
</feature>
<feature type="domain" description="C2H2-type" evidence="7">
    <location>
        <begin position="535"/>
        <end position="562"/>
    </location>
</feature>
<proteinExistence type="predicted"/>
<keyword evidence="1" id="KW-0479">Metal-binding</keyword>
<organism evidence="8 9">
    <name type="scientific">Bugula neritina</name>
    <name type="common">Brown bryozoan</name>
    <name type="synonym">Sertularia neritina</name>
    <dbReference type="NCBI Taxonomy" id="10212"/>
    <lineage>
        <taxon>Eukaryota</taxon>
        <taxon>Metazoa</taxon>
        <taxon>Spiralia</taxon>
        <taxon>Lophotrochozoa</taxon>
        <taxon>Bryozoa</taxon>
        <taxon>Gymnolaemata</taxon>
        <taxon>Cheilostomatida</taxon>
        <taxon>Flustrina</taxon>
        <taxon>Buguloidea</taxon>
        <taxon>Bugulidae</taxon>
        <taxon>Bugula</taxon>
    </lineage>
</organism>
<feature type="domain" description="C2H2-type" evidence="7">
    <location>
        <begin position="272"/>
        <end position="299"/>
    </location>
</feature>
<feature type="region of interest" description="Disordered" evidence="6">
    <location>
        <begin position="412"/>
        <end position="443"/>
    </location>
</feature>
<feature type="compositionally biased region" description="Low complexity" evidence="6">
    <location>
        <begin position="63"/>
        <end position="108"/>
    </location>
</feature>
<evidence type="ECO:0000313" key="9">
    <source>
        <dbReference type="Proteomes" id="UP000593567"/>
    </source>
</evidence>
<dbReference type="InterPro" id="IPR036236">
    <property type="entry name" value="Znf_C2H2_sf"/>
</dbReference>
<dbReference type="PANTHER" id="PTHR24379:SF121">
    <property type="entry name" value="C2H2-TYPE DOMAIN-CONTAINING PROTEIN"/>
    <property type="match status" value="1"/>
</dbReference>
<keyword evidence="3 5" id="KW-0863">Zinc-finger</keyword>
<dbReference type="Pfam" id="PF00096">
    <property type="entry name" value="zf-C2H2"/>
    <property type="match status" value="2"/>
</dbReference>